<organism evidence="1 2">
    <name type="scientific">Clostridium felsineum</name>
    <dbReference type="NCBI Taxonomy" id="36839"/>
    <lineage>
        <taxon>Bacteria</taxon>
        <taxon>Bacillati</taxon>
        <taxon>Bacillota</taxon>
        <taxon>Clostridia</taxon>
        <taxon>Eubacteriales</taxon>
        <taxon>Clostridiaceae</taxon>
        <taxon>Clostridium</taxon>
    </lineage>
</organism>
<reference evidence="1 2" key="1">
    <citation type="submission" date="2022-04" db="EMBL/GenBank/DDBJ databases">
        <title>Genome sequence of C. roseum typestrain.</title>
        <authorList>
            <person name="Poehlein A."/>
            <person name="Schoch T."/>
            <person name="Duerre P."/>
            <person name="Daniel R."/>
        </authorList>
    </citation>
    <scope>NUCLEOTIDE SEQUENCE [LARGE SCALE GENOMIC DNA]</scope>
    <source>
        <strain evidence="1 2">DSM 7320</strain>
        <plasmid evidence="1 2">p330</plasmid>
    </source>
</reference>
<keyword evidence="1" id="KW-0614">Plasmid</keyword>
<dbReference type="KEGG" id="crw:CROST_045260"/>
<name>A0A1S8LYS5_9CLOT</name>
<geneLocation type="plasmid" evidence="1 2">
    <name>p330</name>
</geneLocation>
<dbReference type="AlphaFoldDB" id="A0A1S8LYS5"/>
<sequence length="198" mass="22967">MDLNICIISKLKSTKPFVLYQQNINLNTKDLKIAAWQQAYIAPGSHFYTKLPSNFQIQGKIEENKIIYKTKLLPVNFDESFEFYMNENAFDIQSSFLETPKNNTIDLYNSTDFKVWSLISKNSRPLFAAKLRPNSKLNFIVLPSLYISVLDLPLNKTFFNVSSLFPITKIDFKNQKNVNIILNENNSNGRIEISYNFD</sequence>
<protein>
    <submittedName>
        <fullName evidence="1">Uncharacterized protein</fullName>
    </submittedName>
</protein>
<dbReference type="RefSeq" id="WP_077834792.1">
    <property type="nucleotide sequence ID" value="NZ_CP096984.1"/>
</dbReference>
<gene>
    <name evidence="1" type="ORF">CROST_045260</name>
</gene>
<proteinExistence type="predicted"/>
<keyword evidence="2" id="KW-1185">Reference proteome</keyword>
<accession>A0A1S8LYS5</accession>
<dbReference type="EMBL" id="CP096984">
    <property type="protein sequence ID" value="URZ13748.1"/>
    <property type="molecule type" value="Genomic_DNA"/>
</dbReference>
<dbReference type="Proteomes" id="UP000190951">
    <property type="component" value="Plasmid p330"/>
</dbReference>
<evidence type="ECO:0000313" key="1">
    <source>
        <dbReference type="EMBL" id="URZ13748.1"/>
    </source>
</evidence>
<evidence type="ECO:0000313" key="2">
    <source>
        <dbReference type="Proteomes" id="UP000190951"/>
    </source>
</evidence>